<evidence type="ECO:0000256" key="4">
    <source>
        <dbReference type="SAM" id="Phobius"/>
    </source>
</evidence>
<evidence type="ECO:0000313" key="7">
    <source>
        <dbReference type="Proteomes" id="UP001162891"/>
    </source>
</evidence>
<dbReference type="RefSeq" id="WP_248358468.1">
    <property type="nucleotide sequence ID" value="NZ_AP025591.1"/>
</dbReference>
<keyword evidence="2" id="KW-0328">Glycosyltransferase</keyword>
<dbReference type="InterPro" id="IPR001173">
    <property type="entry name" value="Glyco_trans_2-like"/>
</dbReference>
<evidence type="ECO:0000256" key="1">
    <source>
        <dbReference type="ARBA" id="ARBA00006739"/>
    </source>
</evidence>
<dbReference type="InterPro" id="IPR029044">
    <property type="entry name" value="Nucleotide-diphossugar_trans"/>
</dbReference>
<dbReference type="Pfam" id="PF00535">
    <property type="entry name" value="Glycos_transf_2"/>
    <property type="match status" value="1"/>
</dbReference>
<dbReference type="CDD" id="cd04186">
    <property type="entry name" value="GT_2_like_c"/>
    <property type="match status" value="1"/>
</dbReference>
<dbReference type="PANTHER" id="PTHR43179:SF12">
    <property type="entry name" value="GALACTOFURANOSYLTRANSFERASE GLFT2"/>
    <property type="match status" value="1"/>
</dbReference>
<name>A0ABN6MLD8_9BACT</name>
<feature type="transmembrane region" description="Helical" evidence="4">
    <location>
        <begin position="243"/>
        <end position="262"/>
    </location>
</feature>
<evidence type="ECO:0000313" key="6">
    <source>
        <dbReference type="EMBL" id="BDG01706.1"/>
    </source>
</evidence>
<dbReference type="EMBL" id="AP025591">
    <property type="protein sequence ID" value="BDG01706.1"/>
    <property type="molecule type" value="Genomic_DNA"/>
</dbReference>
<keyword evidence="3" id="KW-0808">Transferase</keyword>
<keyword evidence="7" id="KW-1185">Reference proteome</keyword>
<dbReference type="SUPFAM" id="SSF53448">
    <property type="entry name" value="Nucleotide-diphospho-sugar transferases"/>
    <property type="match status" value="1"/>
</dbReference>
<comment type="similarity">
    <text evidence="1">Belongs to the glycosyltransferase 2 family.</text>
</comment>
<keyword evidence="4" id="KW-0472">Membrane</keyword>
<keyword evidence="4" id="KW-1133">Transmembrane helix</keyword>
<dbReference type="Gene3D" id="3.90.550.10">
    <property type="entry name" value="Spore Coat Polysaccharide Biosynthesis Protein SpsA, Chain A"/>
    <property type="match status" value="1"/>
</dbReference>
<proteinExistence type="inferred from homology"/>
<protein>
    <recommendedName>
        <fullName evidence="5">Glycosyltransferase 2-like domain-containing protein</fullName>
    </recommendedName>
</protein>
<organism evidence="6 7">
    <name type="scientific">Anaeromyxobacter oryzae</name>
    <dbReference type="NCBI Taxonomy" id="2918170"/>
    <lineage>
        <taxon>Bacteria</taxon>
        <taxon>Pseudomonadati</taxon>
        <taxon>Myxococcota</taxon>
        <taxon>Myxococcia</taxon>
        <taxon>Myxococcales</taxon>
        <taxon>Cystobacterineae</taxon>
        <taxon>Anaeromyxobacteraceae</taxon>
        <taxon>Anaeromyxobacter</taxon>
    </lineage>
</organism>
<sequence>MEDTFFVVVNWNGAALLPACLDALRAQIRPARVIVVDNGSVDGSAAVVAARPWVEWLGLGENTGFAAGANAGMRRALLAGARFVALVNTDVLLAPDWLARVRDDADRHPACGLWNGLLVFADDPGRVNSTGLVLDRVLRGKDRDFGVPLARLARGDGPVPGVTGGALLLRAATLRAIGLLDPAYFAYCEDADLSLRAARAGIGCRFVAAARGVHGYARTTGAGSPLQRYLLGRNHLLLAARHMPLAAALIAVPALAALRVALACPRELLRRRPAHAAAQLRAARDGLRLAAGALAARLGGRGGNAAYPAAVPAAGAPWSAR</sequence>
<evidence type="ECO:0000256" key="2">
    <source>
        <dbReference type="ARBA" id="ARBA00022676"/>
    </source>
</evidence>
<gene>
    <name evidence="6" type="ORF">AMOR_07020</name>
</gene>
<dbReference type="PANTHER" id="PTHR43179">
    <property type="entry name" value="RHAMNOSYLTRANSFERASE WBBL"/>
    <property type="match status" value="1"/>
</dbReference>
<evidence type="ECO:0000259" key="5">
    <source>
        <dbReference type="Pfam" id="PF00535"/>
    </source>
</evidence>
<keyword evidence="4" id="KW-0812">Transmembrane</keyword>
<feature type="domain" description="Glycosyltransferase 2-like" evidence="5">
    <location>
        <begin position="7"/>
        <end position="110"/>
    </location>
</feature>
<dbReference type="Proteomes" id="UP001162891">
    <property type="component" value="Chromosome"/>
</dbReference>
<accession>A0ABN6MLD8</accession>
<evidence type="ECO:0000256" key="3">
    <source>
        <dbReference type="ARBA" id="ARBA00022679"/>
    </source>
</evidence>
<reference evidence="7" key="1">
    <citation type="journal article" date="2022" name="Int. J. Syst. Evol. Microbiol.">
        <title>Anaeromyxobacter oryzae sp. nov., Anaeromyxobacter diazotrophicus sp. nov. and Anaeromyxobacter paludicola sp. nov., isolated from paddy soils.</title>
        <authorList>
            <person name="Itoh H."/>
            <person name="Xu Z."/>
            <person name="Mise K."/>
            <person name="Masuda Y."/>
            <person name="Ushijima N."/>
            <person name="Hayakawa C."/>
            <person name="Shiratori Y."/>
            <person name="Senoo K."/>
        </authorList>
    </citation>
    <scope>NUCLEOTIDE SEQUENCE [LARGE SCALE GENOMIC DNA]</scope>
    <source>
        <strain evidence="7">Red232</strain>
    </source>
</reference>